<dbReference type="Proteomes" id="UP001249291">
    <property type="component" value="Unassembled WGS sequence"/>
</dbReference>
<dbReference type="SUPFAM" id="SSF75005">
    <property type="entry name" value="Arabinanase/levansucrase/invertase"/>
    <property type="match status" value="1"/>
</dbReference>
<dbReference type="CDD" id="cd08983">
    <property type="entry name" value="GH43_Bt3655-like"/>
    <property type="match status" value="1"/>
</dbReference>
<evidence type="ECO:0000313" key="3">
    <source>
        <dbReference type="Proteomes" id="UP001249291"/>
    </source>
</evidence>
<proteinExistence type="predicted"/>
<feature type="compositionally biased region" description="Basic residues" evidence="1">
    <location>
        <begin position="274"/>
        <end position="284"/>
    </location>
</feature>
<feature type="compositionally biased region" description="Low complexity" evidence="1">
    <location>
        <begin position="232"/>
        <end position="250"/>
    </location>
</feature>
<dbReference type="PANTHER" id="PTHR43301:SF3">
    <property type="entry name" value="ARABINAN ENDO-1,5-ALPHA-L-ARABINOSIDASE A-RELATED"/>
    <property type="match status" value="1"/>
</dbReference>
<gene>
    <name evidence="2" type="ORF">QE375_003613</name>
</gene>
<dbReference type="PANTHER" id="PTHR43301">
    <property type="entry name" value="ARABINAN ENDO-1,5-ALPHA-L-ARABINOSIDASE"/>
    <property type="match status" value="1"/>
</dbReference>
<sequence>MASSAEAAGYLYVHFKRESEDGEQIQLALSNGNDPLHFDDLNGGRPVLRSVVGERGVRDPYLVQSPVDGRYFMVATDLRLHGSPDWDRSLRRGSRSIVVWESTDLVDWGEGRLVQVASTEGGNAWAPEGVWDPEQDAFLVYWSSMLYDNERHQGESYNRIMCATTRDFREFSQPRVWIDRGWPTIDATVIRHDGRYYRFLKDERARGGGAPQASQSSPSTPTRSLPPHGILSPKASASTPSARARARWSTNQTWRRSDSCGLRSSHRSGGTSPSRRRISPAARGLRRRTSVCLSILVTGSCYPSPQSNTTNSLRPGTPDTHIDGRGLTVSNRRRLPPTPSSSKPSTVTLVLKPLTRL</sequence>
<reference evidence="2 3" key="1">
    <citation type="submission" date="2023-08" db="EMBL/GenBank/DDBJ databases">
        <title>Functional and genomic diversity of the sorghum phyllosphere microbiome.</title>
        <authorList>
            <person name="Shade A."/>
        </authorList>
    </citation>
    <scope>NUCLEOTIDE SEQUENCE [LARGE SCALE GENOMIC DNA]</scope>
    <source>
        <strain evidence="2 3">SORGH_AS_0445</strain>
    </source>
</reference>
<evidence type="ECO:0000256" key="1">
    <source>
        <dbReference type="SAM" id="MobiDB-lite"/>
    </source>
</evidence>
<organism evidence="2 3">
    <name type="scientific">Microbacterium foliorum</name>
    <dbReference type="NCBI Taxonomy" id="104336"/>
    <lineage>
        <taxon>Bacteria</taxon>
        <taxon>Bacillati</taxon>
        <taxon>Actinomycetota</taxon>
        <taxon>Actinomycetes</taxon>
        <taxon>Micrococcales</taxon>
        <taxon>Microbacteriaceae</taxon>
        <taxon>Microbacterium</taxon>
    </lineage>
</organism>
<feature type="compositionally biased region" description="Polar residues" evidence="1">
    <location>
        <begin position="303"/>
        <end position="314"/>
    </location>
</feature>
<keyword evidence="3" id="KW-1185">Reference proteome</keyword>
<feature type="region of interest" description="Disordered" evidence="1">
    <location>
        <begin position="303"/>
        <end position="347"/>
    </location>
</feature>
<name>A0ABU1HXN5_9MICO</name>
<dbReference type="EMBL" id="JAVIZQ010000001">
    <property type="protein sequence ID" value="MDR6144059.1"/>
    <property type="molecule type" value="Genomic_DNA"/>
</dbReference>
<dbReference type="InterPro" id="IPR023296">
    <property type="entry name" value="Glyco_hydro_beta-prop_sf"/>
</dbReference>
<comment type="caution">
    <text evidence="2">The sequence shown here is derived from an EMBL/GenBank/DDBJ whole genome shotgun (WGS) entry which is preliminary data.</text>
</comment>
<dbReference type="Gene3D" id="2.115.10.20">
    <property type="entry name" value="Glycosyl hydrolase domain, family 43"/>
    <property type="match status" value="1"/>
</dbReference>
<evidence type="ECO:0008006" key="4">
    <source>
        <dbReference type="Google" id="ProtNLM"/>
    </source>
</evidence>
<protein>
    <recommendedName>
        <fullName evidence="4">Glycosyl hydrolases family 43</fullName>
    </recommendedName>
</protein>
<dbReference type="InterPro" id="IPR050727">
    <property type="entry name" value="GH43_arabinanases"/>
</dbReference>
<feature type="compositionally biased region" description="Low complexity" evidence="1">
    <location>
        <begin position="211"/>
        <end position="223"/>
    </location>
</feature>
<feature type="region of interest" description="Disordered" evidence="1">
    <location>
        <begin position="204"/>
        <end position="284"/>
    </location>
</feature>
<accession>A0ABU1HXN5</accession>
<evidence type="ECO:0000313" key="2">
    <source>
        <dbReference type="EMBL" id="MDR6144059.1"/>
    </source>
</evidence>